<gene>
    <name evidence="2" type="ORF">VAMP_95n65</name>
</gene>
<dbReference type="InterPro" id="IPR047589">
    <property type="entry name" value="DUF11_rpt"/>
</dbReference>
<protein>
    <recommendedName>
        <fullName evidence="1">DUF11 domain-containing protein</fullName>
    </recommendedName>
</protein>
<evidence type="ECO:0000313" key="2">
    <source>
        <dbReference type="EMBL" id="MBS8122070.1"/>
    </source>
</evidence>
<evidence type="ECO:0000313" key="3">
    <source>
        <dbReference type="Proteomes" id="UP000680365"/>
    </source>
</evidence>
<reference evidence="2 3" key="1">
    <citation type="journal article" date="2021" name="Nat. Commun.">
        <title>Reductive evolution and unique predatory mode in the CPR bacterium Vampirococcus lugosii.</title>
        <authorList>
            <person name="Moreira D."/>
            <person name="Zivanovic Y."/>
            <person name="Lopez-Archilla A.I."/>
            <person name="Iniesto M."/>
            <person name="Lopez-Garcia P."/>
        </authorList>
    </citation>
    <scope>NUCLEOTIDE SEQUENCE [LARGE SCALE GENOMIC DNA]</scope>
    <source>
        <strain evidence="2">Chiprana</strain>
    </source>
</reference>
<name>A0ABS5QLK0_9BACT</name>
<accession>A0ABS5QLK0</accession>
<dbReference type="PANTHER" id="PTHR34819">
    <property type="entry name" value="LARGE CYSTEINE-RICH PERIPLASMIC PROTEIN OMCB"/>
    <property type="match status" value="1"/>
</dbReference>
<dbReference type="NCBIfam" id="TIGR01451">
    <property type="entry name" value="B_ant_repeat"/>
    <property type="match status" value="2"/>
</dbReference>
<dbReference type="PANTHER" id="PTHR34819:SF3">
    <property type="entry name" value="CELL SURFACE PROTEIN"/>
    <property type="match status" value="1"/>
</dbReference>
<feature type="domain" description="DUF11" evidence="1">
    <location>
        <begin position="1033"/>
        <end position="1151"/>
    </location>
</feature>
<dbReference type="RefSeq" id="WP_213349198.1">
    <property type="nucleotide sequence ID" value="NZ_JAEDAM010000037.1"/>
</dbReference>
<dbReference type="Pfam" id="PF01345">
    <property type="entry name" value="DUF11"/>
    <property type="match status" value="2"/>
</dbReference>
<sequence length="1871" mass="203771">MSLNKIIKLLIISILFIGTFIFNNIFANGSGSNIDGSAKLDLEVNPSLSESNILGENFQLKINLKNKKSSEGEAFNPGFIVNIPDNIEFISSSDLGDPYEIISYTGGQYLFFKTDDVLVQTTSENYTLNLKSNNNIDLFDDTEIKVLAYAENSIYGRGAVPDGAPSSAMPGSINFAGTGSIIEYNANDINFPANLFESANGYTFYFGPYYQFYESGINYIEGFYFESATTSFVPYKISKAGATKFIVGNEYETSIKIEGNSQGSLNDLHIQEIVSNNREFLGFTQTGGVSNININYLTGDDSGYVQLDLSGINVGTGQTLEIKYKTRGLSSQIDSYNLDGSIELNESAQINNGDSWSSDTTMLAEGTWNKGNTSNQITSSIKKSTTYSLVYASFSKIVDKSNPVIGDELNYTLTLNLGKNIDFGALGSGTYIVDTLPDGISYTGNFSSTNSGSGNNFTFSGSKLLNTGETELIFSLGTGHIYSGDTVTIEYRAILDGDIEDGTYENTKTLTNQAKFYGYISYVYSGWWGYGYTYLVGTSLEYNSSASVTAPVPTNKKRLISVELPDGTIYNSDNNSNYNTGTALPVGSTLKFAIEVEFPNVYFTGINIKDAIPLLMGPNDNISNINFQTDENLKDIFGNDLLTNDWNGINNEFNGLVLSGDTASDNHWIETTDANNIEFNLGSGMGGNTFAITFDVDILDKKPSSYNNEGELPQKNVAIASFRNSEGKLFNMNKMEVPFTIGLPALEVSKNSTGTNVSYGNNVDFEVIIDNSKGRNDAYVENLIDIIPENMNFYTGSIVGSGFTVTGANFNQSGTNLEISFNKINSRSNIKKGKSVIIDYTLAPTTGFVIDGNNRKNSISMDYYSSEDADSKEVNNFGPISTDIDFELARPGISRIISGSSETRSTGNDLLIGEKISFETTITLSGGTYIGTSFEENLHSNLEFISGSIVSLGSDLTFSGSSITTGTIFTGTTIDFGDIVNSSTNPQSIVIQTNAIVKNTISKGTNRKAEGEFNYSSKSISKNTPVNILEPNLDISKTVNPSNAQVGDEVSYEINIEHNSSSNSPAYNLNVKDILPTNLKYLSGTLTGNLDFNGTAEDLFSSGLTLDELLINNTQTINFEVEVLSGVIAGTQEKNKVNLEYSTLENNNGNEKKYNKSDNIDLNIDNLEINHFIESTSLTGTNGDNLTIGEEVIYNINIEIPKLNLTGLTLEQELSNGIEFLTGKILNNSVVSNTSNNITLSGNIIEFDFGDIINVGTGSGTGFVLQTTARVLNNENNKEGNTKNSNININYDGDNSKTANQVNFDIVEPNLDISKTVNPSNAQVGDTVKYTINIEHNSSSNSPAYNLNVKDILPTNLKYLSGTLTGNLDFNGTAEDLFSSGLTLDELLINNTQTINFEVEVLSGVIAGTQEKNKVNLEYSTLKNNNGEERQYTGDTFINLDIDDLEINHFIESTSLTGTNKDNFNINCSDLAIGEEITYKINVDIPKLNLTGVKLKQELPNGIEFLTGKILNNLVVSNTSNNITLSGNIIEFDFGDIINVGTGSGTGFVLETKAIVLDDTNNQAGGNKNSTIKLSYNGDDNEKIHSEPDCSNTEKTKFDIVEPNITISKEFSKNYGQGGDEIQTTINITNNGSAPAYDLEWEDNLPNKTTISGDYEFNSGSTVLEVGDSIEYTYNTILENTVTYGELLSGAVNIDYYSYPGVDNNYRREYTTSDYDTINIRTDNGIIKTLENPGNGELGIGEKGKYKIQIPLLKGTTQNLEINDTLPTGLSILQDSLEIQASTGVVYTGGFKNIINENINFEFQDIVNSNTGTNIEYIIIKYDVVVLDSQNNKLGDTKLNSVEVNYELGDTILTGQSDQLITIVEPSINLD</sequence>
<keyword evidence="3" id="KW-1185">Reference proteome</keyword>
<dbReference type="InterPro" id="IPR001434">
    <property type="entry name" value="OmcB-like_DUF11"/>
</dbReference>
<dbReference type="InterPro" id="IPR051172">
    <property type="entry name" value="Chlamydia_OmcB"/>
</dbReference>
<dbReference type="Proteomes" id="UP000680365">
    <property type="component" value="Unassembled WGS sequence"/>
</dbReference>
<dbReference type="EMBL" id="JAEDAM010000037">
    <property type="protein sequence ID" value="MBS8122070.1"/>
    <property type="molecule type" value="Genomic_DNA"/>
</dbReference>
<dbReference type="Gene3D" id="2.60.40.740">
    <property type="match status" value="5"/>
</dbReference>
<organism evidence="2 3">
    <name type="scientific">Candidatus Vampirococcus lugosii</name>
    <dbReference type="NCBI Taxonomy" id="2789015"/>
    <lineage>
        <taxon>Bacteria</taxon>
        <taxon>Candidatus Absconditibacteriota</taxon>
        <taxon>Vampirococcus</taxon>
    </lineage>
</organism>
<evidence type="ECO:0000259" key="1">
    <source>
        <dbReference type="Pfam" id="PF01345"/>
    </source>
</evidence>
<feature type="non-terminal residue" evidence="2">
    <location>
        <position position="1871"/>
    </location>
</feature>
<dbReference type="Pfam" id="PF05753">
    <property type="entry name" value="TRAP_beta"/>
    <property type="match status" value="1"/>
</dbReference>
<feature type="domain" description="DUF11" evidence="1">
    <location>
        <begin position="1311"/>
        <end position="1425"/>
    </location>
</feature>
<comment type="caution">
    <text evidence="2">The sequence shown here is derived from an EMBL/GenBank/DDBJ whole genome shotgun (WGS) entry which is preliminary data.</text>
</comment>
<proteinExistence type="predicted"/>